<sequence length="161" mass="18145">RYYQEKVKPLRQMKPPRALIKCYFCSMYRQPSSYDGPMEGGILWKFGPRAQNAMEGDEYTQKLALSYVQAVDLVLVEKCLRFLKHGLSMGYITKERIISYFELQVAREAQKAREAHAARETSSPGLLEILTARKVMAPAAVSRPALGGKPGGLKLQEVNYG</sequence>
<protein>
    <submittedName>
        <fullName evidence="1">Uncharacterized protein</fullName>
    </submittedName>
</protein>
<gene>
    <name evidence="1" type="ORF">S01H4_04035</name>
</gene>
<dbReference type="AlphaFoldDB" id="X0YXS6"/>
<proteinExistence type="predicted"/>
<reference evidence="1" key="1">
    <citation type="journal article" date="2014" name="Front. Microbiol.">
        <title>High frequency of phylogenetically diverse reductive dehalogenase-homologous genes in deep subseafloor sedimentary metagenomes.</title>
        <authorList>
            <person name="Kawai M."/>
            <person name="Futagami T."/>
            <person name="Toyoda A."/>
            <person name="Takaki Y."/>
            <person name="Nishi S."/>
            <person name="Hori S."/>
            <person name="Arai W."/>
            <person name="Tsubouchi T."/>
            <person name="Morono Y."/>
            <person name="Uchiyama I."/>
            <person name="Ito T."/>
            <person name="Fujiyama A."/>
            <person name="Inagaki F."/>
            <person name="Takami H."/>
        </authorList>
    </citation>
    <scope>NUCLEOTIDE SEQUENCE</scope>
    <source>
        <strain evidence="1">Expedition CK06-06</strain>
    </source>
</reference>
<accession>X0YXS6</accession>
<name>X0YXS6_9ZZZZ</name>
<feature type="non-terminal residue" evidence="1">
    <location>
        <position position="1"/>
    </location>
</feature>
<organism evidence="1">
    <name type="scientific">marine sediment metagenome</name>
    <dbReference type="NCBI Taxonomy" id="412755"/>
    <lineage>
        <taxon>unclassified sequences</taxon>
        <taxon>metagenomes</taxon>
        <taxon>ecological metagenomes</taxon>
    </lineage>
</organism>
<comment type="caution">
    <text evidence="1">The sequence shown here is derived from an EMBL/GenBank/DDBJ whole genome shotgun (WGS) entry which is preliminary data.</text>
</comment>
<evidence type="ECO:0000313" key="1">
    <source>
        <dbReference type="EMBL" id="GAG61105.1"/>
    </source>
</evidence>
<dbReference type="EMBL" id="BART01001044">
    <property type="protein sequence ID" value="GAG61105.1"/>
    <property type="molecule type" value="Genomic_DNA"/>
</dbReference>